<evidence type="ECO:0000313" key="2">
    <source>
        <dbReference type="Proteomes" id="UP000299102"/>
    </source>
</evidence>
<comment type="caution">
    <text evidence="1">The sequence shown here is derived from an EMBL/GenBank/DDBJ whole genome shotgun (WGS) entry which is preliminary data.</text>
</comment>
<accession>A0A4C1VRY1</accession>
<dbReference type="AlphaFoldDB" id="A0A4C1VRY1"/>
<dbReference type="EMBL" id="BGZK01000383">
    <property type="protein sequence ID" value="GBP40565.1"/>
    <property type="molecule type" value="Genomic_DNA"/>
</dbReference>
<keyword evidence="2" id="KW-1185">Reference proteome</keyword>
<dbReference type="Proteomes" id="UP000299102">
    <property type="component" value="Unassembled WGS sequence"/>
</dbReference>
<reference evidence="1 2" key="1">
    <citation type="journal article" date="2019" name="Commun. Biol.">
        <title>The bagworm genome reveals a unique fibroin gene that provides high tensile strength.</title>
        <authorList>
            <person name="Kono N."/>
            <person name="Nakamura H."/>
            <person name="Ohtoshi R."/>
            <person name="Tomita M."/>
            <person name="Numata K."/>
            <person name="Arakawa K."/>
        </authorList>
    </citation>
    <scope>NUCLEOTIDE SEQUENCE [LARGE SCALE GENOMIC DNA]</scope>
</reference>
<name>A0A4C1VRY1_EUMVA</name>
<organism evidence="1 2">
    <name type="scientific">Eumeta variegata</name>
    <name type="common">Bagworm moth</name>
    <name type="synonym">Eumeta japonica</name>
    <dbReference type="NCBI Taxonomy" id="151549"/>
    <lineage>
        <taxon>Eukaryota</taxon>
        <taxon>Metazoa</taxon>
        <taxon>Ecdysozoa</taxon>
        <taxon>Arthropoda</taxon>
        <taxon>Hexapoda</taxon>
        <taxon>Insecta</taxon>
        <taxon>Pterygota</taxon>
        <taxon>Neoptera</taxon>
        <taxon>Endopterygota</taxon>
        <taxon>Lepidoptera</taxon>
        <taxon>Glossata</taxon>
        <taxon>Ditrysia</taxon>
        <taxon>Tineoidea</taxon>
        <taxon>Psychidae</taxon>
        <taxon>Oiketicinae</taxon>
        <taxon>Eumeta</taxon>
    </lineage>
</organism>
<evidence type="ECO:0000313" key="1">
    <source>
        <dbReference type="EMBL" id="GBP40565.1"/>
    </source>
</evidence>
<gene>
    <name evidence="1" type="ORF">EVAR_7564_1</name>
</gene>
<proteinExistence type="predicted"/>
<sequence length="111" mass="12641">MGEIYKSSGRSRFLVRIRGPPELEGPGALPHLAPRTLSYGLRAVSGYKDRFRDNVGESRLIVQHEARNKRFDLTRVKKAVSQFARISSDSRNIQSYSPTRQSVRIVLHEFA</sequence>
<protein>
    <submittedName>
        <fullName evidence="1">Uncharacterized protein</fullName>
    </submittedName>
</protein>